<reference evidence="2" key="1">
    <citation type="submission" date="2018-02" db="EMBL/GenBank/DDBJ databases">
        <title>Rhizophora mucronata_Transcriptome.</title>
        <authorList>
            <person name="Meera S.P."/>
            <person name="Sreeshan A."/>
            <person name="Augustine A."/>
        </authorList>
    </citation>
    <scope>NUCLEOTIDE SEQUENCE</scope>
    <source>
        <tissue evidence="2">Leaf</tissue>
    </source>
</reference>
<evidence type="ECO:0000313" key="2">
    <source>
        <dbReference type="EMBL" id="MBX35016.1"/>
    </source>
</evidence>
<organism evidence="2">
    <name type="scientific">Rhizophora mucronata</name>
    <name type="common">Asiatic mangrove</name>
    <dbReference type="NCBI Taxonomy" id="61149"/>
    <lineage>
        <taxon>Eukaryota</taxon>
        <taxon>Viridiplantae</taxon>
        <taxon>Streptophyta</taxon>
        <taxon>Embryophyta</taxon>
        <taxon>Tracheophyta</taxon>
        <taxon>Spermatophyta</taxon>
        <taxon>Magnoliopsida</taxon>
        <taxon>eudicotyledons</taxon>
        <taxon>Gunneridae</taxon>
        <taxon>Pentapetalae</taxon>
        <taxon>rosids</taxon>
        <taxon>fabids</taxon>
        <taxon>Malpighiales</taxon>
        <taxon>Rhizophoraceae</taxon>
        <taxon>Rhizophora</taxon>
    </lineage>
</organism>
<feature type="region of interest" description="Disordered" evidence="1">
    <location>
        <begin position="1"/>
        <end position="31"/>
    </location>
</feature>
<name>A0A2P2MXT2_RHIMU</name>
<accession>A0A2P2MXT2</accession>
<protein>
    <submittedName>
        <fullName evidence="2">Uncharacterized protein</fullName>
    </submittedName>
</protein>
<sequence length="31" mass="3472">MKNSFTEKGISDNFTASHQKEQSNPNLLGFT</sequence>
<proteinExistence type="predicted"/>
<dbReference type="EMBL" id="GGEC01054532">
    <property type="protein sequence ID" value="MBX35016.1"/>
    <property type="molecule type" value="Transcribed_RNA"/>
</dbReference>
<evidence type="ECO:0000256" key="1">
    <source>
        <dbReference type="SAM" id="MobiDB-lite"/>
    </source>
</evidence>
<dbReference type="AlphaFoldDB" id="A0A2P2MXT2"/>